<evidence type="ECO:0000313" key="12">
    <source>
        <dbReference type="EMBL" id="GMI31037.1"/>
    </source>
</evidence>
<dbReference type="SUPFAM" id="SSF51735">
    <property type="entry name" value="NAD(P)-binding Rossmann-fold domains"/>
    <property type="match status" value="1"/>
</dbReference>
<accession>A0ABQ6MRM3</accession>
<dbReference type="Pfam" id="PF07994">
    <property type="entry name" value="NAD_binding_5"/>
    <property type="match status" value="1"/>
</dbReference>
<protein>
    <recommendedName>
        <fullName evidence="5">inositol-3-phosphate synthase</fullName>
        <ecNumber evidence="5">5.5.1.4</ecNumber>
    </recommendedName>
</protein>
<evidence type="ECO:0000313" key="13">
    <source>
        <dbReference type="Proteomes" id="UP001165060"/>
    </source>
</evidence>
<dbReference type="SUPFAM" id="SSF53613">
    <property type="entry name" value="Ribokinase-like"/>
    <property type="match status" value="1"/>
</dbReference>
<feature type="region of interest" description="Disordered" evidence="9">
    <location>
        <begin position="876"/>
        <end position="902"/>
    </location>
</feature>
<gene>
    <name evidence="12" type="ORF">TeGR_g12007</name>
</gene>
<dbReference type="Pfam" id="PF00294">
    <property type="entry name" value="PfkB"/>
    <property type="match status" value="1"/>
</dbReference>
<dbReference type="PROSITE" id="PS00584">
    <property type="entry name" value="PFKB_KINASES_2"/>
    <property type="match status" value="1"/>
</dbReference>
<sequence length="941" mass="98690">MSAPPSPPLPTGLLLVGLYGSNGLTLLASQVCASRSLLHHSPAGERLPPSLATCLTQAPSPAGLHALPRMPSFLGARVGGWDVVRPRDLRAHLISHGSLPHELASQVPHAALAAAPFYPGAFSPRFYGESVTGAAAAALSARPPGAALAAVRENIRSFKASQRVAEVTVLYSGSVENYDPAYVPETVKELMGIFAVGSERDPPPSLVYATAALLEGCSYVNSSSHPLPPALVALADANGVYVLGTDFKAGQTKFKSCAVEYLRAVGMDVRCVASSNHLGNGDMRNLASGGGLGAKLRVKGDVFKCWDMPNLEHTVAVSLTPFIGDEKRDFVEYSSRGFMSQVHTMATYTRCSDSILCVPLLIDAACLAVFFQRHNHPFPNVARAMSYLFKVNEGLAEGVDPGFFEQMLALKREVALAVAPRSRAPSFAHSPDGAAKDPGVSAPPAFAIAPWLASTPAVLAAGLVCLDLQLLGASTPSSLEAIAGFSGSSHIAGGSVSMVSRALARMSSCSQCVFPSVVPLCHVGEDAAGDTLLGLLRQPKYNNVDLTICSEQRTGSTGMAVLPVYTTGGRGCFYDPGANAAFEPQELIAMIMESTTRPVAAFVFGYPHLLKLMHGEHLRAVFKQAHQNMIRSSSRGGVTVLDLNGAPAPSSAAANPASVSDDPVIGRALGYVDIVHLNEEELNSIAGHAASSIEEKAQQFIAAGAAVVAVTLGAKGCYIACGDANRFSACRSLPKAWIGLSGFFPAAPLESSNLNVVGAGDAFTAGLLTAALIRVGDCRGSRTYFDAGVVRPASFSLEDPEATPFSLFAKEQMALMQTSPPSFSDRDSSDHETPVTSTLALLTKCNTMWAEASPHAKRVYEERAEEELKEKDRELIERIRSDESLSSEEGASGDEGRGGGSLSLREAAGLAGFVAAKHIDAATRGDEELDVGEFVGRLLGA</sequence>
<dbReference type="Gene3D" id="3.40.50.720">
    <property type="entry name" value="NAD(P)-binding Rossmann-like Domain"/>
    <property type="match status" value="1"/>
</dbReference>
<comment type="cofactor">
    <cofactor evidence="2">
        <name>NAD(+)</name>
        <dbReference type="ChEBI" id="CHEBI:57540"/>
    </cofactor>
</comment>
<comment type="caution">
    <text evidence="12">The sequence shown here is derived from an EMBL/GenBank/DDBJ whole genome shotgun (WGS) entry which is preliminary data.</text>
</comment>
<dbReference type="InterPro" id="IPR036910">
    <property type="entry name" value="HMG_box_dom_sf"/>
</dbReference>
<evidence type="ECO:0000256" key="6">
    <source>
        <dbReference type="ARBA" id="ARBA00022550"/>
    </source>
</evidence>
<evidence type="ECO:0000259" key="10">
    <source>
        <dbReference type="Pfam" id="PF00294"/>
    </source>
</evidence>
<comment type="catalytic activity">
    <reaction evidence="1">
        <text>D-glucose 6-phosphate = 1D-myo-inositol 3-phosphate</text>
        <dbReference type="Rhea" id="RHEA:10716"/>
        <dbReference type="ChEBI" id="CHEBI:58401"/>
        <dbReference type="ChEBI" id="CHEBI:61548"/>
        <dbReference type="EC" id="5.5.1.4"/>
    </reaction>
</comment>
<evidence type="ECO:0000256" key="7">
    <source>
        <dbReference type="ARBA" id="ARBA00022679"/>
    </source>
</evidence>
<evidence type="ECO:0000256" key="4">
    <source>
        <dbReference type="ARBA" id="ARBA00010813"/>
    </source>
</evidence>
<dbReference type="Pfam" id="PF01658">
    <property type="entry name" value="Inos-1-P_synth"/>
    <property type="match status" value="1"/>
</dbReference>
<organism evidence="12 13">
    <name type="scientific">Tetraparma gracilis</name>
    <dbReference type="NCBI Taxonomy" id="2962635"/>
    <lineage>
        <taxon>Eukaryota</taxon>
        <taxon>Sar</taxon>
        <taxon>Stramenopiles</taxon>
        <taxon>Ochrophyta</taxon>
        <taxon>Bolidophyceae</taxon>
        <taxon>Parmales</taxon>
        <taxon>Triparmaceae</taxon>
        <taxon>Tetraparma</taxon>
    </lineage>
</organism>
<evidence type="ECO:0000256" key="9">
    <source>
        <dbReference type="SAM" id="MobiDB-lite"/>
    </source>
</evidence>
<dbReference type="EMBL" id="BRYB01001683">
    <property type="protein sequence ID" value="GMI31037.1"/>
    <property type="molecule type" value="Genomic_DNA"/>
</dbReference>
<dbReference type="InterPro" id="IPR029056">
    <property type="entry name" value="Ribokinase-like"/>
</dbReference>
<dbReference type="SUPFAM" id="SSF47095">
    <property type="entry name" value="HMG-box"/>
    <property type="match status" value="1"/>
</dbReference>
<evidence type="ECO:0000259" key="11">
    <source>
        <dbReference type="Pfam" id="PF01658"/>
    </source>
</evidence>
<name>A0ABQ6MRM3_9STRA</name>
<evidence type="ECO:0000256" key="2">
    <source>
        <dbReference type="ARBA" id="ARBA00001911"/>
    </source>
</evidence>
<dbReference type="EC" id="5.5.1.4" evidence="5"/>
<dbReference type="InterPro" id="IPR011611">
    <property type="entry name" value="PfkB_dom"/>
</dbReference>
<dbReference type="Proteomes" id="UP001165060">
    <property type="component" value="Unassembled WGS sequence"/>
</dbReference>
<dbReference type="Gene3D" id="3.40.1190.20">
    <property type="match status" value="1"/>
</dbReference>
<evidence type="ECO:0000256" key="5">
    <source>
        <dbReference type="ARBA" id="ARBA00012125"/>
    </source>
</evidence>
<dbReference type="InterPro" id="IPR036291">
    <property type="entry name" value="NAD(P)-bd_dom_sf"/>
</dbReference>
<keyword evidence="7" id="KW-0808">Transferase</keyword>
<keyword evidence="13" id="KW-1185">Reference proteome</keyword>
<dbReference type="InterPro" id="IPR013021">
    <property type="entry name" value="Myo-inos-1-P_Synthase_GAPDH"/>
</dbReference>
<comment type="similarity">
    <text evidence="4">Belongs to the myo-inositol 1-phosphate synthase family.</text>
</comment>
<evidence type="ECO:0000256" key="1">
    <source>
        <dbReference type="ARBA" id="ARBA00000113"/>
    </source>
</evidence>
<keyword evidence="6" id="KW-0398">Inositol biosynthesis</keyword>
<keyword evidence="8" id="KW-0418">Kinase</keyword>
<dbReference type="Gene3D" id="1.10.30.10">
    <property type="entry name" value="High mobility group box domain"/>
    <property type="match status" value="1"/>
</dbReference>
<dbReference type="Gene3D" id="3.30.360.10">
    <property type="entry name" value="Dihydrodipicolinate Reductase, domain 2"/>
    <property type="match status" value="1"/>
</dbReference>
<dbReference type="InterPro" id="IPR002587">
    <property type="entry name" value="Myo-inos-1-P_Synthase"/>
</dbReference>
<proteinExistence type="inferred from homology"/>
<dbReference type="SUPFAM" id="SSF55347">
    <property type="entry name" value="Glyceraldehyde-3-phosphate dehydrogenase-like, C-terminal domain"/>
    <property type="match status" value="1"/>
</dbReference>
<feature type="domain" description="Carbohydrate kinase PfkB" evidence="10">
    <location>
        <begin position="490"/>
        <end position="771"/>
    </location>
</feature>
<evidence type="ECO:0000256" key="8">
    <source>
        <dbReference type="ARBA" id="ARBA00022777"/>
    </source>
</evidence>
<feature type="domain" description="Myo-inositol-1-phosphate synthase GAPDH-like" evidence="11">
    <location>
        <begin position="250"/>
        <end position="354"/>
    </location>
</feature>
<comment type="pathway">
    <text evidence="3">Polyol metabolism; myo-inositol biosynthesis; myo-inositol from D-glucose 6-phosphate: step 1/2.</text>
</comment>
<dbReference type="InterPro" id="IPR002173">
    <property type="entry name" value="Carboh/pur_kinase_PfkB_CS"/>
</dbReference>
<dbReference type="PANTHER" id="PTHR11510">
    <property type="entry name" value="MYO-INOSITOL-1 PHOSPHATE SYNTHASE"/>
    <property type="match status" value="1"/>
</dbReference>
<evidence type="ECO:0000256" key="3">
    <source>
        <dbReference type="ARBA" id="ARBA00005117"/>
    </source>
</evidence>
<reference evidence="12 13" key="1">
    <citation type="journal article" date="2023" name="Commun. Biol.">
        <title>Genome analysis of Parmales, the sister group of diatoms, reveals the evolutionary specialization of diatoms from phago-mixotrophs to photoautotrophs.</title>
        <authorList>
            <person name="Ban H."/>
            <person name="Sato S."/>
            <person name="Yoshikawa S."/>
            <person name="Yamada K."/>
            <person name="Nakamura Y."/>
            <person name="Ichinomiya M."/>
            <person name="Sato N."/>
            <person name="Blanc-Mathieu R."/>
            <person name="Endo H."/>
            <person name="Kuwata A."/>
            <person name="Ogata H."/>
        </authorList>
    </citation>
    <scope>NUCLEOTIDE SEQUENCE [LARGE SCALE GENOMIC DNA]</scope>
</reference>